<comment type="function">
    <text evidence="11">Mediates influx of magnesium ions. Alternates between open and closed states. Activated by low cytoplasmic Mg(2+) levels. Inactive when cytoplasmic Mg(2+) levels are high.</text>
</comment>
<comment type="similarity">
    <text evidence="2 12">Belongs to the CorA metal ion transporter (MIT) (TC 1.A.35) family.</text>
</comment>
<dbReference type="EMBL" id="JADKGY010000001">
    <property type="protein sequence ID" value="MBK9981481.1"/>
    <property type="molecule type" value="Genomic_DNA"/>
</dbReference>
<evidence type="ECO:0000256" key="3">
    <source>
        <dbReference type="ARBA" id="ARBA00022448"/>
    </source>
</evidence>
<keyword evidence="5 12" id="KW-0812">Transmembrane</keyword>
<dbReference type="PANTHER" id="PTHR46494:SF1">
    <property type="entry name" value="CORA FAMILY METAL ION TRANSPORTER (EUROFUNG)"/>
    <property type="match status" value="1"/>
</dbReference>
<name>A0A9D7SSK7_9BACT</name>
<feature type="transmembrane region" description="Helical" evidence="12">
    <location>
        <begin position="321"/>
        <end position="341"/>
    </location>
</feature>
<evidence type="ECO:0000313" key="14">
    <source>
        <dbReference type="Proteomes" id="UP000808337"/>
    </source>
</evidence>
<keyword evidence="4 12" id="KW-1003">Cell membrane</keyword>
<feature type="transmembrane region" description="Helical" evidence="12">
    <location>
        <begin position="289"/>
        <end position="309"/>
    </location>
</feature>
<keyword evidence="7 12" id="KW-1133">Transmembrane helix</keyword>
<dbReference type="GO" id="GO:0000287">
    <property type="term" value="F:magnesium ion binding"/>
    <property type="evidence" value="ECO:0007669"/>
    <property type="project" value="TreeGrafter"/>
</dbReference>
<evidence type="ECO:0000256" key="6">
    <source>
        <dbReference type="ARBA" id="ARBA00022842"/>
    </source>
</evidence>
<evidence type="ECO:0000256" key="11">
    <source>
        <dbReference type="ARBA" id="ARBA00045497"/>
    </source>
</evidence>
<dbReference type="PANTHER" id="PTHR46494">
    <property type="entry name" value="CORA FAMILY METAL ION TRANSPORTER (EUROFUNG)"/>
    <property type="match status" value="1"/>
</dbReference>
<evidence type="ECO:0000256" key="5">
    <source>
        <dbReference type="ARBA" id="ARBA00022692"/>
    </source>
</evidence>
<dbReference type="InterPro" id="IPR045861">
    <property type="entry name" value="CorA_cytoplasmic_dom"/>
</dbReference>
<evidence type="ECO:0000256" key="2">
    <source>
        <dbReference type="ARBA" id="ARBA00009765"/>
    </source>
</evidence>
<keyword evidence="9 12" id="KW-0472">Membrane</keyword>
<sequence length="347" mass="40758">MPSVKIRKTGLPPGSLIYTGVQKSNLIIKEFVRYNADTVEEIELQTIPETNPNFFYWLDVRGLHNAAEIEVIGKAFGMDPLLLEDVLDPEQRPKFEHTDNGIFMILKNFLPTQNSSDFLSEQISIYMTEGKLITFQEYPDDSFLALKVRMQQPGSRIRSRKTDYLLYAIIDFVTDHYFPVIDRCSEWIHSLEAEIHKNPSPELKQSIYKLRQDISEMHRIILPSREAVNALQRTDNAMMTDKTRRYLRDVMDNIMQMLDLNDNQNDHLSSLHDLFMSEITYRMTNVMKILTVVTSIFIPLTFITSVYGMNFKFQPEYDWPWAYPLLWILMIAMGIAQIIYFKRKDWL</sequence>
<evidence type="ECO:0000256" key="7">
    <source>
        <dbReference type="ARBA" id="ARBA00022989"/>
    </source>
</evidence>
<dbReference type="GO" id="GO:0050897">
    <property type="term" value="F:cobalt ion binding"/>
    <property type="evidence" value="ECO:0007669"/>
    <property type="project" value="TreeGrafter"/>
</dbReference>
<dbReference type="GO" id="GO:0015087">
    <property type="term" value="F:cobalt ion transmembrane transporter activity"/>
    <property type="evidence" value="ECO:0007669"/>
    <property type="project" value="UniProtKB-UniRule"/>
</dbReference>
<comment type="catalytic activity">
    <reaction evidence="10">
        <text>Mg(2+)(in) = Mg(2+)(out)</text>
        <dbReference type="Rhea" id="RHEA:29827"/>
        <dbReference type="ChEBI" id="CHEBI:18420"/>
    </reaction>
</comment>
<evidence type="ECO:0000256" key="4">
    <source>
        <dbReference type="ARBA" id="ARBA00022475"/>
    </source>
</evidence>
<evidence type="ECO:0000256" key="12">
    <source>
        <dbReference type="RuleBase" id="RU362010"/>
    </source>
</evidence>
<accession>A0A9D7SSK7</accession>
<protein>
    <recommendedName>
        <fullName evidence="12">Magnesium transport protein CorA</fullName>
    </recommendedName>
</protein>
<keyword evidence="6 12" id="KW-0460">Magnesium</keyword>
<dbReference type="InterPro" id="IPR002523">
    <property type="entry name" value="MgTranspt_CorA/ZnTranspt_ZntB"/>
</dbReference>
<organism evidence="13 14">
    <name type="scientific">Candidatus Opimibacter skivensis</name>
    <dbReference type="NCBI Taxonomy" id="2982028"/>
    <lineage>
        <taxon>Bacteria</taxon>
        <taxon>Pseudomonadati</taxon>
        <taxon>Bacteroidota</taxon>
        <taxon>Saprospiria</taxon>
        <taxon>Saprospirales</taxon>
        <taxon>Saprospiraceae</taxon>
        <taxon>Candidatus Opimibacter</taxon>
    </lineage>
</organism>
<evidence type="ECO:0000313" key="13">
    <source>
        <dbReference type="EMBL" id="MBK9981481.1"/>
    </source>
</evidence>
<dbReference type="InterPro" id="IPR004488">
    <property type="entry name" value="Mg/Co-transport_prot_CorA"/>
</dbReference>
<dbReference type="InterPro" id="IPR045863">
    <property type="entry name" value="CorA_TM1_TM2"/>
</dbReference>
<dbReference type="Pfam" id="PF01544">
    <property type="entry name" value="CorA"/>
    <property type="match status" value="1"/>
</dbReference>
<reference evidence="13 14" key="1">
    <citation type="submission" date="2020-10" db="EMBL/GenBank/DDBJ databases">
        <title>Connecting structure to function with the recovery of over 1000 high-quality activated sludge metagenome-assembled genomes encoding full-length rRNA genes using long-read sequencing.</title>
        <authorList>
            <person name="Singleton C.M."/>
            <person name="Petriglieri F."/>
            <person name="Kristensen J.M."/>
            <person name="Kirkegaard R.H."/>
            <person name="Michaelsen T.Y."/>
            <person name="Andersen M.H."/>
            <person name="Karst S.M."/>
            <person name="Dueholm M.S."/>
            <person name="Nielsen P.H."/>
            <person name="Albertsen M."/>
        </authorList>
    </citation>
    <scope>NUCLEOTIDE SEQUENCE [LARGE SCALE GENOMIC DNA]</scope>
    <source>
        <strain evidence="13">Ribe_18-Q3-R11-54_MAXAC.273</strain>
    </source>
</reference>
<dbReference type="NCBIfam" id="TIGR00383">
    <property type="entry name" value="corA"/>
    <property type="match status" value="1"/>
</dbReference>
<dbReference type="FunFam" id="1.20.58.340:FF:000004">
    <property type="entry name" value="Magnesium transport protein CorA"/>
    <property type="match status" value="1"/>
</dbReference>
<dbReference type="Proteomes" id="UP000808337">
    <property type="component" value="Unassembled WGS sequence"/>
</dbReference>
<dbReference type="AlphaFoldDB" id="A0A9D7SSK7"/>
<dbReference type="SUPFAM" id="SSF144083">
    <property type="entry name" value="Magnesium transport protein CorA, transmembrane region"/>
    <property type="match status" value="1"/>
</dbReference>
<evidence type="ECO:0000256" key="8">
    <source>
        <dbReference type="ARBA" id="ARBA00023065"/>
    </source>
</evidence>
<gene>
    <name evidence="12 13" type="primary">corA</name>
    <name evidence="13" type="ORF">IPP15_03480</name>
</gene>
<comment type="subcellular location">
    <subcellularLocation>
        <location evidence="1">Cell membrane</location>
        <topology evidence="1">Multi-pass membrane protein</topology>
    </subcellularLocation>
    <subcellularLocation>
        <location evidence="12">Membrane</location>
        <topology evidence="12">Multi-pass membrane protein</topology>
    </subcellularLocation>
</comment>
<dbReference type="SUPFAM" id="SSF143865">
    <property type="entry name" value="CorA soluble domain-like"/>
    <property type="match status" value="1"/>
</dbReference>
<dbReference type="GO" id="GO:0005886">
    <property type="term" value="C:plasma membrane"/>
    <property type="evidence" value="ECO:0007669"/>
    <property type="project" value="UniProtKB-SubCell"/>
</dbReference>
<dbReference type="Gene3D" id="3.30.460.20">
    <property type="entry name" value="CorA soluble domain-like"/>
    <property type="match status" value="1"/>
</dbReference>
<dbReference type="GO" id="GO:0015095">
    <property type="term" value="F:magnesium ion transmembrane transporter activity"/>
    <property type="evidence" value="ECO:0007669"/>
    <property type="project" value="UniProtKB-UniRule"/>
</dbReference>
<proteinExistence type="inferred from homology"/>
<keyword evidence="8 12" id="KW-0406">Ion transport</keyword>
<dbReference type="CDD" id="cd12828">
    <property type="entry name" value="TmCorA-like_1"/>
    <property type="match status" value="1"/>
</dbReference>
<evidence type="ECO:0000256" key="1">
    <source>
        <dbReference type="ARBA" id="ARBA00004651"/>
    </source>
</evidence>
<keyword evidence="3 12" id="KW-0813">Transport</keyword>
<evidence type="ECO:0000256" key="9">
    <source>
        <dbReference type="ARBA" id="ARBA00023136"/>
    </source>
</evidence>
<dbReference type="Gene3D" id="1.20.58.340">
    <property type="entry name" value="Magnesium transport protein CorA, transmembrane region"/>
    <property type="match status" value="2"/>
</dbReference>
<comment type="caution">
    <text evidence="13">The sequence shown here is derived from an EMBL/GenBank/DDBJ whole genome shotgun (WGS) entry which is preliminary data.</text>
</comment>
<evidence type="ECO:0000256" key="10">
    <source>
        <dbReference type="ARBA" id="ARBA00034269"/>
    </source>
</evidence>